<organism evidence="2 3">
    <name type="scientific">Chloracidobacterium validum</name>
    <dbReference type="NCBI Taxonomy" id="2821543"/>
    <lineage>
        <taxon>Bacteria</taxon>
        <taxon>Pseudomonadati</taxon>
        <taxon>Acidobacteriota</taxon>
        <taxon>Terriglobia</taxon>
        <taxon>Terriglobales</taxon>
        <taxon>Acidobacteriaceae</taxon>
        <taxon>Chloracidobacterium</taxon>
    </lineage>
</organism>
<dbReference type="EMBL" id="CP072649">
    <property type="protein sequence ID" value="QUW04744.1"/>
    <property type="molecule type" value="Genomic_DNA"/>
</dbReference>
<sequence length="374" mass="40029">MKTIMTGLSGNEMFCLHQKGFTPGSLIIGNSVYSLGLLGSLGSSVQGLIGGEVSQVTNLIHEGRFQSYQRMVREAQAYGGVGITSVTSELRHFHGNIEFLSIASTVHRTTSAAGQLEFTMSGDGQDLYCLLDAGYQPLQFVFGNVAYSIGLGGGLMGGLRSLKRGEIREFSNVLNATRHLALDRIAGEARQAGANAVLGIQTSVKPFQGVHEMMMLGTAVFHPDLPAEFKQQPITSDLTCQETWNLANLGYIPLRLVLGTAVYSLGFVGGIMSALKSFARGEISELTSLIYEAREHAIGLIAAEAEQLGADDVMGIKTHVNDMNGLLEFLAIGTAVKRHPAAKTLSPALPPQAVMHDKDTWISESAPLSLQPKH</sequence>
<dbReference type="SUPFAM" id="SSF117782">
    <property type="entry name" value="YbjQ-like"/>
    <property type="match status" value="3"/>
</dbReference>
<name>A0ABX8BDG9_9BACT</name>
<evidence type="ECO:0000256" key="1">
    <source>
        <dbReference type="ARBA" id="ARBA00010751"/>
    </source>
</evidence>
<dbReference type="Proteomes" id="UP000676506">
    <property type="component" value="Chromosome 2"/>
</dbReference>
<dbReference type="Gene3D" id="3.30.110.70">
    <property type="entry name" value="Hypothetical protein apc22750. Chain B"/>
    <property type="match status" value="3"/>
</dbReference>
<evidence type="ECO:0000313" key="2">
    <source>
        <dbReference type="EMBL" id="QUW04744.1"/>
    </source>
</evidence>
<gene>
    <name evidence="2" type="ORF">J8C06_12655</name>
</gene>
<keyword evidence="3" id="KW-1185">Reference proteome</keyword>
<evidence type="ECO:0000313" key="3">
    <source>
        <dbReference type="Proteomes" id="UP000676506"/>
    </source>
</evidence>
<dbReference type="InterPro" id="IPR002765">
    <property type="entry name" value="UPF0145_YbjQ-like"/>
</dbReference>
<dbReference type="Pfam" id="PF01906">
    <property type="entry name" value="YbjQ_1"/>
    <property type="match status" value="3"/>
</dbReference>
<accession>A0ABX8BDG9</accession>
<dbReference type="PANTHER" id="PTHR34068:SF2">
    <property type="entry name" value="UPF0145 PROTEIN SCO3412"/>
    <property type="match status" value="1"/>
</dbReference>
<reference evidence="2 3" key="1">
    <citation type="submission" date="2021-03" db="EMBL/GenBank/DDBJ databases">
        <title>Genomic and phenotypic characterization of Chloracidobacterium isolates provides evidence for multiple species.</title>
        <authorList>
            <person name="Saini M.K."/>
            <person name="Costas A.M.G."/>
            <person name="Tank M."/>
            <person name="Bryant D.A."/>
        </authorList>
    </citation>
    <scope>NUCLEOTIDE SEQUENCE [LARGE SCALE GENOMIC DNA]</scope>
    <source>
        <strain evidence="2 3">BV2-C</strain>
    </source>
</reference>
<dbReference type="InterPro" id="IPR035439">
    <property type="entry name" value="UPF0145_dom_sf"/>
</dbReference>
<comment type="similarity">
    <text evidence="1">Belongs to the UPF0145 family.</text>
</comment>
<protein>
    <submittedName>
        <fullName evidence="2">Heavy metal-binding domain-containing protein</fullName>
    </submittedName>
</protein>
<dbReference type="PANTHER" id="PTHR34068">
    <property type="entry name" value="UPF0145 PROTEIN YBJQ"/>
    <property type="match status" value="1"/>
</dbReference>
<proteinExistence type="inferred from homology"/>